<proteinExistence type="predicted"/>
<accession>A0A0G0AD75</accession>
<dbReference type="OrthoDB" id="5222624at2759"/>
<dbReference type="Proteomes" id="UP000034112">
    <property type="component" value="Unassembled WGS sequence"/>
</dbReference>
<evidence type="ECO:0000256" key="1">
    <source>
        <dbReference type="SAM" id="MobiDB-lite"/>
    </source>
</evidence>
<evidence type="ECO:0000313" key="3">
    <source>
        <dbReference type="EMBL" id="KKP03004.1"/>
    </source>
</evidence>
<keyword evidence="2" id="KW-1133">Transmembrane helix</keyword>
<name>A0A0G0AD75_TRIHA</name>
<dbReference type="AlphaFoldDB" id="A0A0G0AD75"/>
<feature type="compositionally biased region" description="Polar residues" evidence="1">
    <location>
        <begin position="262"/>
        <end position="275"/>
    </location>
</feature>
<dbReference type="OMA" id="KADWKEW"/>
<gene>
    <name evidence="3" type="ORF">THAR02_04883</name>
</gene>
<comment type="caution">
    <text evidence="3">The sequence shown here is derived from an EMBL/GenBank/DDBJ whole genome shotgun (WGS) entry which is preliminary data.</text>
</comment>
<feature type="region of interest" description="Disordered" evidence="1">
    <location>
        <begin position="142"/>
        <end position="187"/>
    </location>
</feature>
<keyword evidence="2" id="KW-0812">Transmembrane</keyword>
<keyword evidence="2" id="KW-0472">Membrane</keyword>
<protein>
    <submittedName>
        <fullName evidence="3">Uncharacterized protein</fullName>
    </submittedName>
</protein>
<reference evidence="4" key="1">
    <citation type="journal article" date="2015" name="Genome Announc.">
        <title>Draft whole-genome sequence of the biocontrol agent Trichoderma harzianum T6776.</title>
        <authorList>
            <person name="Baroncelli R."/>
            <person name="Piaggeschi G."/>
            <person name="Fiorini L."/>
            <person name="Bertolini E."/>
            <person name="Zapparata A."/>
            <person name="Pe M.E."/>
            <person name="Sarrocco S."/>
            <person name="Vannacci G."/>
        </authorList>
    </citation>
    <scope>NUCLEOTIDE SEQUENCE [LARGE SCALE GENOMIC DNA]</scope>
    <source>
        <strain evidence="4">T6776</strain>
    </source>
</reference>
<sequence length="306" mass="34292">MDKSTMLSRRELPKTTMIYIIVGVVVGVTCTVGVIVFLVIRHRKGQKYSQLRKRSSVPAATNNNRESYRKSIMSTVSEVDDAQRQAMIRKSLATRSSMMTLNTMMMDSSSVYTAPHPLDRTASHFLYRPVSHPLEEAITEAATETPTEAATETPTETAAAAVAETAPETQEPHPPPSRDEESRDEESLIGLKADWKEWEARLHENQSLSLDLHPAIAPERKDSTSSNGSHGEYRLANGRPTRAHLSLITSELDRRSEPPMSRPNSVVSVKSNRSLPTKYEVRRDTRSPHQRDTRSPHQLQHSWTAS</sequence>
<feature type="compositionally biased region" description="Low complexity" evidence="1">
    <location>
        <begin position="142"/>
        <end position="169"/>
    </location>
</feature>
<organism evidence="3 4">
    <name type="scientific">Trichoderma harzianum</name>
    <name type="common">Hypocrea lixii</name>
    <dbReference type="NCBI Taxonomy" id="5544"/>
    <lineage>
        <taxon>Eukaryota</taxon>
        <taxon>Fungi</taxon>
        <taxon>Dikarya</taxon>
        <taxon>Ascomycota</taxon>
        <taxon>Pezizomycotina</taxon>
        <taxon>Sordariomycetes</taxon>
        <taxon>Hypocreomycetidae</taxon>
        <taxon>Hypocreales</taxon>
        <taxon>Hypocreaceae</taxon>
        <taxon>Trichoderma</taxon>
    </lineage>
</organism>
<dbReference type="EMBL" id="JOKZ01000127">
    <property type="protein sequence ID" value="KKP03004.1"/>
    <property type="molecule type" value="Genomic_DNA"/>
</dbReference>
<feature type="transmembrane region" description="Helical" evidence="2">
    <location>
        <begin position="16"/>
        <end position="40"/>
    </location>
</feature>
<feature type="region of interest" description="Disordered" evidence="1">
    <location>
        <begin position="213"/>
        <end position="306"/>
    </location>
</feature>
<feature type="compositionally biased region" description="Polar residues" evidence="1">
    <location>
        <begin position="296"/>
        <end position="306"/>
    </location>
</feature>
<evidence type="ECO:0000313" key="4">
    <source>
        <dbReference type="Proteomes" id="UP000034112"/>
    </source>
</evidence>
<feature type="compositionally biased region" description="Basic and acidic residues" evidence="1">
    <location>
        <begin position="279"/>
        <end position="295"/>
    </location>
</feature>
<evidence type="ECO:0000256" key="2">
    <source>
        <dbReference type="SAM" id="Phobius"/>
    </source>
</evidence>